<protein>
    <submittedName>
        <fullName evidence="2">Uncharacterized protein</fullName>
    </submittedName>
</protein>
<evidence type="ECO:0000313" key="2">
    <source>
        <dbReference type="EMBL" id="KAF8909656.1"/>
    </source>
</evidence>
<dbReference type="Proteomes" id="UP000724874">
    <property type="component" value="Unassembled WGS sequence"/>
</dbReference>
<dbReference type="OrthoDB" id="2570975at2759"/>
<dbReference type="EMBL" id="JADNYJ010000008">
    <property type="protein sequence ID" value="KAF8909656.1"/>
    <property type="molecule type" value="Genomic_DNA"/>
</dbReference>
<feature type="region of interest" description="Disordered" evidence="1">
    <location>
        <begin position="360"/>
        <end position="379"/>
    </location>
</feature>
<organism evidence="2 3">
    <name type="scientific">Gymnopilus junonius</name>
    <name type="common">Spectacular rustgill mushroom</name>
    <name type="synonym">Gymnopilus spectabilis subsp. junonius</name>
    <dbReference type="NCBI Taxonomy" id="109634"/>
    <lineage>
        <taxon>Eukaryota</taxon>
        <taxon>Fungi</taxon>
        <taxon>Dikarya</taxon>
        <taxon>Basidiomycota</taxon>
        <taxon>Agaricomycotina</taxon>
        <taxon>Agaricomycetes</taxon>
        <taxon>Agaricomycetidae</taxon>
        <taxon>Agaricales</taxon>
        <taxon>Agaricineae</taxon>
        <taxon>Hymenogastraceae</taxon>
        <taxon>Gymnopilus</taxon>
    </lineage>
</organism>
<accession>A0A9P5NZA5</accession>
<gene>
    <name evidence="2" type="ORF">CPB84DRAFT_1743692</name>
</gene>
<comment type="caution">
    <text evidence="2">The sequence shown here is derived from an EMBL/GenBank/DDBJ whole genome shotgun (WGS) entry which is preliminary data.</text>
</comment>
<feature type="compositionally biased region" description="Low complexity" evidence="1">
    <location>
        <begin position="28"/>
        <end position="39"/>
    </location>
</feature>
<reference evidence="2" key="1">
    <citation type="submission" date="2020-11" db="EMBL/GenBank/DDBJ databases">
        <authorList>
            <consortium name="DOE Joint Genome Institute"/>
            <person name="Ahrendt S."/>
            <person name="Riley R."/>
            <person name="Andreopoulos W."/>
            <person name="LaButti K."/>
            <person name="Pangilinan J."/>
            <person name="Ruiz-duenas F.J."/>
            <person name="Barrasa J.M."/>
            <person name="Sanchez-Garcia M."/>
            <person name="Camarero S."/>
            <person name="Miyauchi S."/>
            <person name="Serrano A."/>
            <person name="Linde D."/>
            <person name="Babiker R."/>
            <person name="Drula E."/>
            <person name="Ayuso-Fernandez I."/>
            <person name="Pacheco R."/>
            <person name="Padilla G."/>
            <person name="Ferreira P."/>
            <person name="Barriuso J."/>
            <person name="Kellner H."/>
            <person name="Castanera R."/>
            <person name="Alfaro M."/>
            <person name="Ramirez L."/>
            <person name="Pisabarro A.G."/>
            <person name="Kuo A."/>
            <person name="Tritt A."/>
            <person name="Lipzen A."/>
            <person name="He G."/>
            <person name="Yan M."/>
            <person name="Ng V."/>
            <person name="Cullen D."/>
            <person name="Martin F."/>
            <person name="Rosso M.-N."/>
            <person name="Henrissat B."/>
            <person name="Hibbett D."/>
            <person name="Martinez A.T."/>
            <person name="Grigoriev I.V."/>
        </authorList>
    </citation>
    <scope>NUCLEOTIDE SEQUENCE</scope>
    <source>
        <strain evidence="2">AH 44721</strain>
    </source>
</reference>
<evidence type="ECO:0000313" key="3">
    <source>
        <dbReference type="Proteomes" id="UP000724874"/>
    </source>
</evidence>
<keyword evidence="3" id="KW-1185">Reference proteome</keyword>
<name>A0A9P5NZA5_GYMJU</name>
<feature type="region of interest" description="Disordered" evidence="1">
    <location>
        <begin position="1"/>
        <end position="66"/>
    </location>
</feature>
<dbReference type="AlphaFoldDB" id="A0A9P5NZA5"/>
<sequence>MVFRPNNFAKKPIKENQPPSRLTLSSKLAARLGRGSAAAHGHRRTRSNGSSAMIRTPKYAAQQAKRRDDYKLKRSKFLRIPVPALPVMADVEVATGTAPNAKTVHLALPRELPRPEYKEINQEILEYVDASFADTELEYVRDNVLFLAPQLVESLTSVRINSSKDQIPKELTIIANDKTAVTPSHIMAIWTKRPDNASASRPQKVTLYPVHSLVLAMYCSNLPKPPPTLPLPVHQSGEQEVKVPVWTLCLPSSETYPQLALYLYTKNSNGLMRNIFPSAPPDHFFENQGQLSSFATHLAQTFTVQALARNIFKVHGLWQNACALGIYDGQLWETMDLMWATMLTALAIATNNTSLLASLRQESPPAEDPVPQASTSSSA</sequence>
<feature type="compositionally biased region" description="Polar residues" evidence="1">
    <location>
        <begin position="17"/>
        <end position="26"/>
    </location>
</feature>
<proteinExistence type="predicted"/>
<evidence type="ECO:0000256" key="1">
    <source>
        <dbReference type="SAM" id="MobiDB-lite"/>
    </source>
</evidence>